<dbReference type="Proteomes" id="UP001519349">
    <property type="component" value="Unassembled WGS sequence"/>
</dbReference>
<gene>
    <name evidence="1" type="ORF">DHL47_07270</name>
</gene>
<reference evidence="1 2" key="1">
    <citation type="submission" date="2018-05" db="EMBL/GenBank/DDBJ databases">
        <title>Draft genome sequence of Streptococcus panodentis CCUG 70867T.</title>
        <authorList>
            <person name="Salva-Serra F."/>
            <person name="Mendez V."/>
            <person name="Jaen-Luchoro D."/>
            <person name="Gonzales-Siles L."/>
            <person name="Karlsson R."/>
            <person name="Engstrom-Jakobsson H."/>
            <person name="Busquets A."/>
            <person name="Gomila M."/>
            <person name="Pineiro-Iglesias B."/>
            <person name="Bennasar-Figueras A."/>
            <person name="Seeger M."/>
            <person name="Moore E."/>
        </authorList>
    </citation>
    <scope>NUCLEOTIDE SEQUENCE [LARGE SCALE GENOMIC DNA]</scope>
    <source>
        <strain evidence="1 2">CCUG 70867</strain>
    </source>
</reference>
<proteinExistence type="predicted"/>
<dbReference type="EMBL" id="QFAY01000013">
    <property type="protein sequence ID" value="MBP2621116.1"/>
    <property type="molecule type" value="Genomic_DNA"/>
</dbReference>
<accession>A0ABS5AXX7</accession>
<sequence>MTFEVKDVSRRYGENGEVTQTIVNIYQATPYFATASYPLDGDHTSKDKDDLLALVKAEFFKEQYTAYAHKELEKKVQSNAANLEDVQAVANRVDRLSELVIGYLVANGDVPQTTYTEIAKVLPALVTNKRYGNGDLIAMPYHADGNAKWPKGTPTIYRFAMAAGDGYTYKSQTVEKMVQDGVLSVIVPKLN</sequence>
<organism evidence="1 2">
    <name type="scientific">Streptococcus panodentis</name>
    <dbReference type="NCBI Taxonomy" id="1581472"/>
    <lineage>
        <taxon>Bacteria</taxon>
        <taxon>Bacillati</taxon>
        <taxon>Bacillota</taxon>
        <taxon>Bacilli</taxon>
        <taxon>Lactobacillales</taxon>
        <taxon>Streptococcaceae</taxon>
        <taxon>Streptococcus</taxon>
    </lineage>
</organism>
<evidence type="ECO:0008006" key="3">
    <source>
        <dbReference type="Google" id="ProtNLM"/>
    </source>
</evidence>
<protein>
    <recommendedName>
        <fullName evidence="3">Phage protein</fullName>
    </recommendedName>
</protein>
<evidence type="ECO:0000313" key="1">
    <source>
        <dbReference type="EMBL" id="MBP2621116.1"/>
    </source>
</evidence>
<dbReference type="RefSeq" id="WP_209551363.1">
    <property type="nucleotide sequence ID" value="NZ_QFAY01000013.1"/>
</dbReference>
<name>A0ABS5AXX7_9STRE</name>
<comment type="caution">
    <text evidence="1">The sequence shown here is derived from an EMBL/GenBank/DDBJ whole genome shotgun (WGS) entry which is preliminary data.</text>
</comment>
<evidence type="ECO:0000313" key="2">
    <source>
        <dbReference type="Proteomes" id="UP001519349"/>
    </source>
</evidence>
<keyword evidence="2" id="KW-1185">Reference proteome</keyword>